<keyword evidence="4" id="KW-1185">Reference proteome</keyword>
<feature type="compositionally biased region" description="Polar residues" evidence="2">
    <location>
        <begin position="697"/>
        <end position="709"/>
    </location>
</feature>
<feature type="compositionally biased region" description="Pro residues" evidence="2">
    <location>
        <begin position="28"/>
        <end position="39"/>
    </location>
</feature>
<dbReference type="InParanoid" id="A0A2T3A1L1"/>
<feature type="region of interest" description="Disordered" evidence="2">
    <location>
        <begin position="227"/>
        <end position="248"/>
    </location>
</feature>
<dbReference type="AlphaFoldDB" id="A0A2T3A1L1"/>
<dbReference type="InterPro" id="IPR022190">
    <property type="entry name" value="DUF3716"/>
</dbReference>
<feature type="compositionally biased region" description="Low complexity" evidence="2">
    <location>
        <begin position="227"/>
        <end position="242"/>
    </location>
</feature>
<dbReference type="Pfam" id="PF12511">
    <property type="entry name" value="DUF3716"/>
    <property type="match status" value="1"/>
</dbReference>
<sequence length="945" mass="104931">MRDEPRNGEKSPSRSSLPHHPRKLMSAPPAPPPPPPPPASSAAHEPVNPQQGPPSPANLSPSDWAENEAEWWREALATRALEDQSMSEKYEQKTAPLKGRRAELLDERARLSEQLKLIKQQCEEVETDLGRIDLQFLEAKTIVANRRKDQDENAKHFFEVNMEIARSRLASQGLDKGTAATIKPRPQSIKPASEAVHTYTHPHTPASDDGAIDERKSTNTSMAARQLSVLPSSESSPLSQPSDEAMEGAVAEVRDDEGNFVDYIRPIKLNNKYIRNILQVPIKRNIIVRSGRKFTKETMQSIYEPSDNKGAKWLSCMIQATGEEQELPCNSCMNRAGTWAGCVIVGGNDFPRCANCEWNRQGCAGSSYHQDRLDDPDVQSGAHPMASPSPLATDDSERASREGNSAGGFTAVNGAGGSRTAVPSSAPLKRTTLPSKKGGRKSLPSMPSAGKENMEPRDGSVPAEDEAAASDVDPGPDITAERLHLRDDGVVYTEPAIMRGVPIERIHPGHPYWEQDWPDPLPILQAKYEDWLAKLDACLASGKNRFLAGRQVNRGKTIVDFLQNGAIHPYQLLGKKFITKALVSYDTIFRLAQVLEELPKLNIDVNPVDWVRERMHELYLEEGESFSLAKTVHELYHDAKLRALRSRAGVGNIGRPSGVRKGATGKAAGPRRKDLDDTPHKKRRRASTVVASKKANRTSQAEATTTVSPRSIKKQRLDDTNNSKNRINDVIAQPATGTDNDSSQAEQAILTDSSRSVKQEKGSEGYHDGYTTSDSSSGGKMTRLDWRVLQVRTPENTTSTEHTQVLHWVAEDNSDVLGFEHQILLNVDPPKWVVYQDPFDFHVRLRELEKIEFCRDEDCGKVVIHTASTAAADGDGNSDDDEGRRVKTRRKILVHFKRGRTQDRFLQFVKQKLQGLRSVSVEETSRDFIEMEWTKVDSKVLPVDH</sequence>
<feature type="compositionally biased region" description="Polar residues" evidence="2">
    <location>
        <begin position="735"/>
        <end position="754"/>
    </location>
</feature>
<feature type="region of interest" description="Disordered" evidence="2">
    <location>
        <begin position="650"/>
        <end position="779"/>
    </location>
</feature>
<reference evidence="3 4" key="1">
    <citation type="journal article" date="2018" name="Mycol. Prog.">
        <title>Coniella lustricola, a new species from submerged detritus.</title>
        <authorList>
            <person name="Raudabaugh D.B."/>
            <person name="Iturriaga T."/>
            <person name="Carver A."/>
            <person name="Mondo S."/>
            <person name="Pangilinan J."/>
            <person name="Lipzen A."/>
            <person name="He G."/>
            <person name="Amirebrahimi M."/>
            <person name="Grigoriev I.V."/>
            <person name="Miller A.N."/>
        </authorList>
    </citation>
    <scope>NUCLEOTIDE SEQUENCE [LARGE SCALE GENOMIC DNA]</scope>
    <source>
        <strain evidence="3 4">B22-T-1</strain>
    </source>
</reference>
<evidence type="ECO:0000313" key="4">
    <source>
        <dbReference type="Proteomes" id="UP000241462"/>
    </source>
</evidence>
<keyword evidence="1" id="KW-0175">Coiled coil</keyword>
<evidence type="ECO:0000256" key="2">
    <source>
        <dbReference type="SAM" id="MobiDB-lite"/>
    </source>
</evidence>
<gene>
    <name evidence="3" type="ORF">BD289DRAFT_454939</name>
</gene>
<evidence type="ECO:0000256" key="1">
    <source>
        <dbReference type="SAM" id="Coils"/>
    </source>
</evidence>
<dbReference type="STRING" id="2025994.A0A2T3A1L1"/>
<organism evidence="3 4">
    <name type="scientific">Coniella lustricola</name>
    <dbReference type="NCBI Taxonomy" id="2025994"/>
    <lineage>
        <taxon>Eukaryota</taxon>
        <taxon>Fungi</taxon>
        <taxon>Dikarya</taxon>
        <taxon>Ascomycota</taxon>
        <taxon>Pezizomycotina</taxon>
        <taxon>Sordariomycetes</taxon>
        <taxon>Sordariomycetidae</taxon>
        <taxon>Diaporthales</taxon>
        <taxon>Schizoparmaceae</taxon>
        <taxon>Coniella</taxon>
    </lineage>
</organism>
<feature type="coiled-coil region" evidence="1">
    <location>
        <begin position="101"/>
        <end position="128"/>
    </location>
</feature>
<feature type="region of interest" description="Disordered" evidence="2">
    <location>
        <begin position="1"/>
        <end position="71"/>
    </location>
</feature>
<name>A0A2T3A1L1_9PEZI</name>
<dbReference type="OrthoDB" id="4800057at2759"/>
<dbReference type="Proteomes" id="UP000241462">
    <property type="component" value="Unassembled WGS sequence"/>
</dbReference>
<dbReference type="EMBL" id="KZ678509">
    <property type="protein sequence ID" value="PSR81102.1"/>
    <property type="molecule type" value="Genomic_DNA"/>
</dbReference>
<proteinExistence type="predicted"/>
<accession>A0A2T3A1L1</accession>
<feature type="compositionally biased region" description="Basic and acidic residues" evidence="2">
    <location>
        <begin position="1"/>
        <end position="12"/>
    </location>
</feature>
<feature type="compositionally biased region" description="Low complexity" evidence="2">
    <location>
        <begin position="768"/>
        <end position="779"/>
    </location>
</feature>
<feature type="compositionally biased region" description="Basic and acidic residues" evidence="2">
    <location>
        <begin position="755"/>
        <end position="767"/>
    </location>
</feature>
<feature type="region of interest" description="Disordered" evidence="2">
    <location>
        <begin position="370"/>
        <end position="477"/>
    </location>
</feature>
<protein>
    <submittedName>
        <fullName evidence="3">Uncharacterized protein</fullName>
    </submittedName>
</protein>
<evidence type="ECO:0000313" key="3">
    <source>
        <dbReference type="EMBL" id="PSR81102.1"/>
    </source>
</evidence>